<evidence type="ECO:0000256" key="1">
    <source>
        <dbReference type="SAM" id="Phobius"/>
    </source>
</evidence>
<feature type="signal peptide" evidence="2">
    <location>
        <begin position="1"/>
        <end position="21"/>
    </location>
</feature>
<proteinExistence type="predicted"/>
<dbReference type="STRING" id="1120955.SAMN03080610_01003"/>
<accession>A0A1G5MTK8</accession>
<dbReference type="RefSeq" id="WP_092810231.1">
    <property type="nucleotide sequence ID" value="NZ_FMVW01000002.1"/>
</dbReference>
<dbReference type="EMBL" id="FMVW01000002">
    <property type="protein sequence ID" value="SCZ28597.1"/>
    <property type="molecule type" value="Genomic_DNA"/>
</dbReference>
<evidence type="ECO:0000256" key="2">
    <source>
        <dbReference type="SAM" id="SignalP"/>
    </source>
</evidence>
<name>A0A1G5MTK8_AFIMA</name>
<dbReference type="Gene3D" id="3.40.30.10">
    <property type="entry name" value="Glutaredoxin"/>
    <property type="match status" value="1"/>
</dbReference>
<feature type="transmembrane region" description="Helical" evidence="1">
    <location>
        <begin position="227"/>
        <end position="252"/>
    </location>
</feature>
<sequence length="274" mass="29182">MRSFALALSICLAALPGIALAGLAKSEIDTVGVTKRIGAPLKADHLVDIQGEPAPLPASGDKPDLILFVDFTCETSCGVSADALLSRLSGLTLKPGDDFDLSIIGLDPKDGQAEAKTFAEEHIPKTERWQAVRVLRGDKSEIAHLLDTAGIRISYDKERDQFAHPTAAVLLDKAGEIRRYVDPFASEPLDFRLALTDAGDGSVGSLGDRLFLLCYGWNPATGTYSPLIARILTISSSLSVAAIAALVLTLLWRERRGKGRESAGRESSGRESAA</sequence>
<dbReference type="SUPFAM" id="SSF52833">
    <property type="entry name" value="Thioredoxin-like"/>
    <property type="match status" value="1"/>
</dbReference>
<keyword evidence="2" id="KW-0732">Signal</keyword>
<dbReference type="Proteomes" id="UP000199347">
    <property type="component" value="Unassembled WGS sequence"/>
</dbReference>
<protein>
    <submittedName>
        <fullName evidence="3">Protein SCO1/2</fullName>
    </submittedName>
</protein>
<evidence type="ECO:0000313" key="4">
    <source>
        <dbReference type="Proteomes" id="UP000199347"/>
    </source>
</evidence>
<dbReference type="OrthoDB" id="9786756at2"/>
<dbReference type="InterPro" id="IPR036249">
    <property type="entry name" value="Thioredoxin-like_sf"/>
</dbReference>
<evidence type="ECO:0000313" key="3">
    <source>
        <dbReference type="EMBL" id="SCZ28597.1"/>
    </source>
</evidence>
<organism evidence="3 4">
    <name type="scientific">Afifella marina DSM 2698</name>
    <dbReference type="NCBI Taxonomy" id="1120955"/>
    <lineage>
        <taxon>Bacteria</taxon>
        <taxon>Pseudomonadati</taxon>
        <taxon>Pseudomonadota</taxon>
        <taxon>Alphaproteobacteria</taxon>
        <taxon>Hyphomicrobiales</taxon>
        <taxon>Afifellaceae</taxon>
        <taxon>Afifella</taxon>
    </lineage>
</organism>
<keyword evidence="1" id="KW-0472">Membrane</keyword>
<reference evidence="3 4" key="1">
    <citation type="submission" date="2016-10" db="EMBL/GenBank/DDBJ databases">
        <authorList>
            <person name="de Groot N.N."/>
        </authorList>
    </citation>
    <scope>NUCLEOTIDE SEQUENCE [LARGE SCALE GENOMIC DNA]</scope>
    <source>
        <strain evidence="3 4">DSM 2698</strain>
    </source>
</reference>
<keyword evidence="4" id="KW-1185">Reference proteome</keyword>
<keyword evidence="1" id="KW-0812">Transmembrane</keyword>
<keyword evidence="1" id="KW-1133">Transmembrane helix</keyword>
<feature type="chain" id="PRO_5011448931" evidence="2">
    <location>
        <begin position="22"/>
        <end position="274"/>
    </location>
</feature>
<dbReference type="AlphaFoldDB" id="A0A1G5MTK8"/>
<gene>
    <name evidence="3" type="ORF">SAMN03080610_01003</name>
</gene>